<keyword evidence="5" id="KW-0175">Coiled coil</keyword>
<dbReference type="CDD" id="cd06224">
    <property type="entry name" value="REM"/>
    <property type="match status" value="1"/>
</dbReference>
<dbReference type="EMBL" id="QPFP01000086">
    <property type="protein sequence ID" value="TEB22742.1"/>
    <property type="molecule type" value="Genomic_DNA"/>
</dbReference>
<dbReference type="Proteomes" id="UP000298030">
    <property type="component" value="Unassembled WGS sequence"/>
</dbReference>
<dbReference type="InterPro" id="IPR001202">
    <property type="entry name" value="WW_dom"/>
</dbReference>
<feature type="region of interest" description="Disordered" evidence="6">
    <location>
        <begin position="336"/>
        <end position="370"/>
    </location>
</feature>
<dbReference type="InterPro" id="IPR036028">
    <property type="entry name" value="SH3-like_dom_sf"/>
</dbReference>
<dbReference type="SMART" id="SM00229">
    <property type="entry name" value="RasGEFN"/>
    <property type="match status" value="1"/>
</dbReference>
<feature type="compositionally biased region" description="Polar residues" evidence="6">
    <location>
        <begin position="9"/>
        <end position="23"/>
    </location>
</feature>
<evidence type="ECO:0000313" key="12">
    <source>
        <dbReference type="Proteomes" id="UP000298030"/>
    </source>
</evidence>
<dbReference type="OrthoDB" id="546434at2759"/>
<feature type="domain" description="WW" evidence="9">
    <location>
        <begin position="269"/>
        <end position="303"/>
    </location>
</feature>
<dbReference type="SUPFAM" id="SSF51045">
    <property type="entry name" value="WW domain"/>
    <property type="match status" value="1"/>
</dbReference>
<evidence type="ECO:0000256" key="5">
    <source>
        <dbReference type="SAM" id="Coils"/>
    </source>
</evidence>
<evidence type="ECO:0000259" key="10">
    <source>
        <dbReference type="PROSITE" id="PS50212"/>
    </source>
</evidence>
<dbReference type="Gene3D" id="1.10.840.10">
    <property type="entry name" value="Ras guanine-nucleotide exchange factors catalytic domain"/>
    <property type="match status" value="1"/>
</dbReference>
<feature type="compositionally biased region" description="Low complexity" evidence="6">
    <location>
        <begin position="225"/>
        <end position="262"/>
    </location>
</feature>
<dbReference type="PRINTS" id="PR00452">
    <property type="entry name" value="SH3DOMAIN"/>
</dbReference>
<feature type="region of interest" description="Disordered" evidence="6">
    <location>
        <begin position="1"/>
        <end position="38"/>
    </location>
</feature>
<dbReference type="GO" id="GO:0005886">
    <property type="term" value="C:plasma membrane"/>
    <property type="evidence" value="ECO:0007669"/>
    <property type="project" value="TreeGrafter"/>
</dbReference>
<feature type="domain" description="N-terminal Ras-GEF" evidence="10">
    <location>
        <begin position="931"/>
        <end position="1063"/>
    </location>
</feature>
<feature type="domain" description="SH3" evidence="7">
    <location>
        <begin position="43"/>
        <end position="102"/>
    </location>
</feature>
<dbReference type="Pfam" id="PF00618">
    <property type="entry name" value="RasGEF_N"/>
    <property type="match status" value="1"/>
</dbReference>
<keyword evidence="2 3" id="KW-0344">Guanine-nucleotide releasing factor</keyword>
<dbReference type="SUPFAM" id="SSF50044">
    <property type="entry name" value="SH3-domain"/>
    <property type="match status" value="1"/>
</dbReference>
<dbReference type="InterPro" id="IPR036020">
    <property type="entry name" value="WW_dom_sf"/>
</dbReference>
<evidence type="ECO:0000259" key="9">
    <source>
        <dbReference type="PROSITE" id="PS50020"/>
    </source>
</evidence>
<dbReference type="InterPro" id="IPR008937">
    <property type="entry name" value="Ras-like_GEF"/>
</dbReference>
<dbReference type="STRING" id="71717.A0A4Y7SLV6"/>
<dbReference type="SMART" id="SM00326">
    <property type="entry name" value="SH3"/>
    <property type="match status" value="1"/>
</dbReference>
<evidence type="ECO:0000259" key="8">
    <source>
        <dbReference type="PROSITE" id="PS50009"/>
    </source>
</evidence>
<protein>
    <submittedName>
        <fullName evidence="11">Ras GEF</fullName>
    </submittedName>
</protein>
<dbReference type="Gene3D" id="2.30.30.40">
    <property type="entry name" value="SH3 Domains"/>
    <property type="match status" value="1"/>
</dbReference>
<dbReference type="PROSITE" id="PS01159">
    <property type="entry name" value="WW_DOMAIN_1"/>
    <property type="match status" value="1"/>
</dbReference>
<dbReference type="GO" id="GO:0005085">
    <property type="term" value="F:guanyl-nucleotide exchange factor activity"/>
    <property type="evidence" value="ECO:0007669"/>
    <property type="project" value="UniProtKB-KW"/>
</dbReference>
<dbReference type="PANTHER" id="PTHR23113">
    <property type="entry name" value="GUANINE NUCLEOTIDE EXCHANGE FACTOR"/>
    <property type="match status" value="1"/>
</dbReference>
<dbReference type="CDD" id="cd00201">
    <property type="entry name" value="WW"/>
    <property type="match status" value="1"/>
</dbReference>
<feature type="region of interest" description="Disordered" evidence="6">
    <location>
        <begin position="154"/>
        <end position="273"/>
    </location>
</feature>
<feature type="compositionally biased region" description="Basic and acidic residues" evidence="6">
    <location>
        <begin position="200"/>
        <end position="211"/>
    </location>
</feature>
<comment type="caution">
    <text evidence="11">The sequence shown here is derived from an EMBL/GenBank/DDBJ whole genome shotgun (WGS) entry which is preliminary data.</text>
</comment>
<dbReference type="PROSITE" id="PS50212">
    <property type="entry name" value="RASGEF_NTER"/>
    <property type="match status" value="1"/>
</dbReference>
<dbReference type="InterPro" id="IPR036964">
    <property type="entry name" value="RASGEF_cat_dom_sf"/>
</dbReference>
<dbReference type="Pfam" id="PF00018">
    <property type="entry name" value="SH3_1"/>
    <property type="match status" value="1"/>
</dbReference>
<evidence type="ECO:0000313" key="11">
    <source>
        <dbReference type="EMBL" id="TEB22742.1"/>
    </source>
</evidence>
<dbReference type="InterPro" id="IPR023578">
    <property type="entry name" value="Ras_GEF_dom_sf"/>
</dbReference>
<evidence type="ECO:0000259" key="7">
    <source>
        <dbReference type="PROSITE" id="PS50002"/>
    </source>
</evidence>
<evidence type="ECO:0000256" key="2">
    <source>
        <dbReference type="ARBA" id="ARBA00022658"/>
    </source>
</evidence>
<dbReference type="GO" id="GO:0007265">
    <property type="term" value="P:Ras protein signal transduction"/>
    <property type="evidence" value="ECO:0007669"/>
    <property type="project" value="TreeGrafter"/>
</dbReference>
<sequence length="1349" mass="149380">MVTLPEGYGQQTYGNQRMMSTIGASGGNDPASTDPTQDQGDELTTFFCKALYDYQAQDNSALSFNQGDIIEVLTQQPSGWWDGLLGEERGWFPSNYVTILTEEEAEQLLAGSEQPGAESSTAGPDTEQATVDMSHALMGGHQSENEDWLDRDVSQRNGTQTDSTRSRSNTGPPAPSKSQPEDYWIPEVTPDHQIWFVNERTGERARDIPRESEDEVSDNDLAGFTSQSSSRSTTSVNIPFTLNGNATTTTSNASSSVHSQSTKDTVPTSRTPEPWVKKLWNDGSSYYYYNTVDGTSQWTRPVAVNGTSSGLNGNAYPEGSMNPTAASRLSVYSDSSDINPFDYQPGQKLRGKAREDRRPAQDNQEPGIELTSAEKIARTLQEALEPPPPDAVTDLAAIARTAIQAVVDNIQTANIFREPEEFSHLDDLVSSVVYAVRNLLYVTAIPTGNIPSSLLPPGGRDPRQGLQSSPLKPVQRKVTATLSRLVLSARAMQYDSGSQLADTLNRIETDAEELDRAIQSFELEVQRTQHSADPNSERPRRRMHGVFSTANIGLGLVGAGAAGSWKGLGWVSLENEAAAPKRALESGVVSEIGAYLSQLQDTIAGLSDALRMSHEGAVEQVRRKVQQTVTEVSAFLTMFADINIARHIDIDGIRHREVAPNDGYMVSVDTARRLVRTLETVLQGLYDDTAALLLTTQNIREFDSFQSPGDRESTYDLLDKLSMSLSSNLSSCRQTTEAILSIGHEQADLAQGDYIGSIEWRMSRLSVISAQFGGGASNGLAVPGPFTTDIYESENEGLVDLEDAFNRPGAKKKAPWTTMAVSQDSSYESGQTVVNGIADAGMVASSSSLLPDMSDAHSMDHTLVSHDHTQEDADIDADLFDDELMPKRTVRSKKEKDLGLWLGDEYADKVAADSRPWYLRPNYRPEDIIIEADGVRGGTVAALVERLTAHEHLTDRVYAEAFLMTFKSFTTVDELMDLLIARFRIQPPEGLTPAEHEEWAKLKQHIIQIRVINTLKSILQQEDILEKEDLHILDKMKAFVSSEDVSQFPAAKQLLNLIEKRANEGTNLKSMINTNLGPPPPPITPKNSKKLRLTDVDPLELARQLTIMESQLYQRIKPMECLQRAREQKTENIDNIAVVIQTSNKIADWVADLVLSKEDSRKRANVVKHLISVADRCRSLNNFSSMIAITSGLNTPPIRRLKRTWEQVGQRYMAQFGACEMTIDSNKNFTKYRQLMASVNPPCVPFIGVFLSTLQFIQDGNPDVLPGGLINFRKRQKASEVISDIKRWQTQSFNLHALPVVLAFIEESLNQYSDTRASSDHFWALSLEREPREREDEKMARLLQESGFL</sequence>
<dbReference type="InterPro" id="IPR000651">
    <property type="entry name" value="Ras-like_Gua-exchang_fac_N"/>
</dbReference>
<dbReference type="Gene3D" id="2.20.70.10">
    <property type="match status" value="1"/>
</dbReference>
<feature type="coiled-coil region" evidence="5">
    <location>
        <begin position="504"/>
        <end position="531"/>
    </location>
</feature>
<gene>
    <name evidence="11" type="ORF">FA13DRAFT_1740662</name>
</gene>
<name>A0A4Y7SLV6_COPMI</name>
<keyword evidence="12" id="KW-1185">Reference proteome</keyword>
<dbReference type="PROSITE" id="PS50002">
    <property type="entry name" value="SH3"/>
    <property type="match status" value="1"/>
</dbReference>
<dbReference type="CDD" id="cd11883">
    <property type="entry name" value="SH3_Sdc25"/>
    <property type="match status" value="1"/>
</dbReference>
<evidence type="ECO:0000256" key="6">
    <source>
        <dbReference type="SAM" id="MobiDB-lite"/>
    </source>
</evidence>
<dbReference type="Gene3D" id="1.20.870.10">
    <property type="entry name" value="Son of sevenless (SoS) protein Chain: S domain 1"/>
    <property type="match status" value="1"/>
</dbReference>
<feature type="domain" description="Ras-GEF" evidence="8">
    <location>
        <begin position="1097"/>
        <end position="1332"/>
    </location>
</feature>
<proteinExistence type="predicted"/>
<keyword evidence="1 4" id="KW-0728">SH3 domain</keyword>
<dbReference type="CDD" id="cd00155">
    <property type="entry name" value="RasGEF"/>
    <property type="match status" value="1"/>
</dbReference>
<dbReference type="SUPFAM" id="SSF48366">
    <property type="entry name" value="Ras GEF"/>
    <property type="match status" value="1"/>
</dbReference>
<dbReference type="PANTHER" id="PTHR23113:SF368">
    <property type="entry name" value="CELL DIVISION CONTROL PROTEIN 25"/>
    <property type="match status" value="1"/>
</dbReference>
<dbReference type="SMART" id="SM00456">
    <property type="entry name" value="WW"/>
    <property type="match status" value="1"/>
</dbReference>
<feature type="region of interest" description="Disordered" evidence="6">
    <location>
        <begin position="450"/>
        <end position="473"/>
    </location>
</feature>
<dbReference type="InterPro" id="IPR001452">
    <property type="entry name" value="SH3_domain"/>
</dbReference>
<evidence type="ECO:0000256" key="1">
    <source>
        <dbReference type="ARBA" id="ARBA00022443"/>
    </source>
</evidence>
<feature type="compositionally biased region" description="Polar residues" evidence="6">
    <location>
        <begin position="155"/>
        <end position="171"/>
    </location>
</feature>
<dbReference type="PROSITE" id="PS50009">
    <property type="entry name" value="RASGEF_CAT"/>
    <property type="match status" value="1"/>
</dbReference>
<evidence type="ECO:0000256" key="3">
    <source>
        <dbReference type="PROSITE-ProRule" id="PRU00168"/>
    </source>
</evidence>
<reference evidence="11 12" key="1">
    <citation type="journal article" date="2019" name="Nat. Ecol. Evol.">
        <title>Megaphylogeny resolves global patterns of mushroom evolution.</title>
        <authorList>
            <person name="Varga T."/>
            <person name="Krizsan K."/>
            <person name="Foldi C."/>
            <person name="Dima B."/>
            <person name="Sanchez-Garcia M."/>
            <person name="Sanchez-Ramirez S."/>
            <person name="Szollosi G.J."/>
            <person name="Szarkandi J.G."/>
            <person name="Papp V."/>
            <person name="Albert L."/>
            <person name="Andreopoulos W."/>
            <person name="Angelini C."/>
            <person name="Antonin V."/>
            <person name="Barry K.W."/>
            <person name="Bougher N.L."/>
            <person name="Buchanan P."/>
            <person name="Buyck B."/>
            <person name="Bense V."/>
            <person name="Catcheside P."/>
            <person name="Chovatia M."/>
            <person name="Cooper J."/>
            <person name="Damon W."/>
            <person name="Desjardin D."/>
            <person name="Finy P."/>
            <person name="Geml J."/>
            <person name="Haridas S."/>
            <person name="Hughes K."/>
            <person name="Justo A."/>
            <person name="Karasinski D."/>
            <person name="Kautmanova I."/>
            <person name="Kiss B."/>
            <person name="Kocsube S."/>
            <person name="Kotiranta H."/>
            <person name="LaButti K.M."/>
            <person name="Lechner B.E."/>
            <person name="Liimatainen K."/>
            <person name="Lipzen A."/>
            <person name="Lukacs Z."/>
            <person name="Mihaltcheva S."/>
            <person name="Morgado L.N."/>
            <person name="Niskanen T."/>
            <person name="Noordeloos M.E."/>
            <person name="Ohm R.A."/>
            <person name="Ortiz-Santana B."/>
            <person name="Ovrebo C."/>
            <person name="Racz N."/>
            <person name="Riley R."/>
            <person name="Savchenko A."/>
            <person name="Shiryaev A."/>
            <person name="Soop K."/>
            <person name="Spirin V."/>
            <person name="Szebenyi C."/>
            <person name="Tomsovsky M."/>
            <person name="Tulloss R.E."/>
            <person name="Uehling J."/>
            <person name="Grigoriev I.V."/>
            <person name="Vagvolgyi C."/>
            <person name="Papp T."/>
            <person name="Martin F.M."/>
            <person name="Miettinen O."/>
            <person name="Hibbett D.S."/>
            <person name="Nagy L.G."/>
        </authorList>
    </citation>
    <scope>NUCLEOTIDE SEQUENCE [LARGE SCALE GENOMIC DNA]</scope>
    <source>
        <strain evidence="11 12">FP101781</strain>
    </source>
</reference>
<evidence type="ECO:0000256" key="4">
    <source>
        <dbReference type="PROSITE-ProRule" id="PRU00192"/>
    </source>
</evidence>
<dbReference type="FunFam" id="2.30.30.40:FF:000072">
    <property type="entry name" value="Unconventional Myosin IB"/>
    <property type="match status" value="1"/>
</dbReference>
<accession>A0A4Y7SLV6</accession>
<dbReference type="Pfam" id="PF00617">
    <property type="entry name" value="RasGEF"/>
    <property type="match status" value="1"/>
</dbReference>
<dbReference type="PROSITE" id="PS50020">
    <property type="entry name" value="WW_DOMAIN_2"/>
    <property type="match status" value="1"/>
</dbReference>
<organism evidence="11 12">
    <name type="scientific">Coprinellus micaceus</name>
    <name type="common">Glistening ink-cap mushroom</name>
    <name type="synonym">Coprinus micaceus</name>
    <dbReference type="NCBI Taxonomy" id="71717"/>
    <lineage>
        <taxon>Eukaryota</taxon>
        <taxon>Fungi</taxon>
        <taxon>Dikarya</taxon>
        <taxon>Basidiomycota</taxon>
        <taxon>Agaricomycotina</taxon>
        <taxon>Agaricomycetes</taxon>
        <taxon>Agaricomycetidae</taxon>
        <taxon>Agaricales</taxon>
        <taxon>Agaricineae</taxon>
        <taxon>Psathyrellaceae</taxon>
        <taxon>Coprinellus</taxon>
    </lineage>
</organism>
<dbReference type="InterPro" id="IPR001895">
    <property type="entry name" value="RASGEF_cat_dom"/>
</dbReference>
<dbReference type="SMART" id="SM00147">
    <property type="entry name" value="RasGEF"/>
    <property type="match status" value="1"/>
</dbReference>